<feature type="region of interest" description="Disordered" evidence="1">
    <location>
        <begin position="1"/>
        <end position="38"/>
    </location>
</feature>
<proteinExistence type="predicted"/>
<dbReference type="PANTHER" id="PTHR46035">
    <property type="entry name" value="TETRATRICOPEPTIDE REPEAT PROTEIN 4"/>
    <property type="match status" value="1"/>
</dbReference>
<dbReference type="EMBL" id="LGRX02013198">
    <property type="protein sequence ID" value="KAK3266331.1"/>
    <property type="molecule type" value="Genomic_DNA"/>
</dbReference>
<organism evidence="2 3">
    <name type="scientific">Cymbomonas tetramitiformis</name>
    <dbReference type="NCBI Taxonomy" id="36881"/>
    <lineage>
        <taxon>Eukaryota</taxon>
        <taxon>Viridiplantae</taxon>
        <taxon>Chlorophyta</taxon>
        <taxon>Pyramimonadophyceae</taxon>
        <taxon>Pyramimonadales</taxon>
        <taxon>Pyramimonadaceae</taxon>
        <taxon>Cymbomonas</taxon>
    </lineage>
</organism>
<evidence type="ECO:0000256" key="1">
    <source>
        <dbReference type="SAM" id="MobiDB-lite"/>
    </source>
</evidence>
<name>A0AAE0FW51_9CHLO</name>
<gene>
    <name evidence="2" type="ORF">CYMTET_25037</name>
</gene>
<sequence length="271" mass="30096">MSADLLPDLPPELLDECSKKDEEEEEEESLPALFWDGSDKVDENHPDFAAMQALQDEMTPTERCNSFKEQGNDIVKHKNSKYYLRNAVICYTKALYEHCGDTVLESQCYSNRAHAQILLGNNRKAVEDCAEALKLNANNAKACFRGAKASSSLEEPDKAISFCQMGLKVEPDNAELMALMGKVKNKMEKDNLEKELHDRRVKSAREKAEEMAQALVDRSVALSPSHAHLEGGQHRFAVFPGTLPLVPGPPCSLAPSHLCQVYLSARPGRVP</sequence>
<comment type="caution">
    <text evidence="2">The sequence shown here is derived from an EMBL/GenBank/DDBJ whole genome shotgun (WGS) entry which is preliminary data.</text>
</comment>
<dbReference type="GO" id="GO:0005634">
    <property type="term" value="C:nucleus"/>
    <property type="evidence" value="ECO:0007669"/>
    <property type="project" value="TreeGrafter"/>
</dbReference>
<dbReference type="SMART" id="SM00028">
    <property type="entry name" value="TPR"/>
    <property type="match status" value="2"/>
</dbReference>
<dbReference type="InterPro" id="IPR011990">
    <property type="entry name" value="TPR-like_helical_dom_sf"/>
</dbReference>
<dbReference type="AlphaFoldDB" id="A0AAE0FW51"/>
<accession>A0AAE0FW51</accession>
<dbReference type="GO" id="GO:0005829">
    <property type="term" value="C:cytosol"/>
    <property type="evidence" value="ECO:0007669"/>
    <property type="project" value="TreeGrafter"/>
</dbReference>
<protein>
    <submittedName>
        <fullName evidence="2">Uncharacterized protein</fullName>
    </submittedName>
</protein>
<dbReference type="PANTHER" id="PTHR46035:SF1">
    <property type="entry name" value="TETRATRICOPEPTIDE REPEAT PROTEIN 4"/>
    <property type="match status" value="1"/>
</dbReference>
<dbReference type="GO" id="GO:0030544">
    <property type="term" value="F:Hsp70 protein binding"/>
    <property type="evidence" value="ECO:0007669"/>
    <property type="project" value="TreeGrafter"/>
</dbReference>
<evidence type="ECO:0000313" key="3">
    <source>
        <dbReference type="Proteomes" id="UP001190700"/>
    </source>
</evidence>
<dbReference type="GO" id="GO:0051879">
    <property type="term" value="F:Hsp90 protein binding"/>
    <property type="evidence" value="ECO:0007669"/>
    <property type="project" value="TreeGrafter"/>
</dbReference>
<dbReference type="GO" id="GO:0006457">
    <property type="term" value="P:protein folding"/>
    <property type="evidence" value="ECO:0007669"/>
    <property type="project" value="TreeGrafter"/>
</dbReference>
<dbReference type="Gene3D" id="1.25.40.10">
    <property type="entry name" value="Tetratricopeptide repeat domain"/>
    <property type="match status" value="1"/>
</dbReference>
<dbReference type="Proteomes" id="UP001190700">
    <property type="component" value="Unassembled WGS sequence"/>
</dbReference>
<reference evidence="2 3" key="1">
    <citation type="journal article" date="2015" name="Genome Biol. Evol.">
        <title>Comparative Genomics of a Bacterivorous Green Alga Reveals Evolutionary Causalities and Consequences of Phago-Mixotrophic Mode of Nutrition.</title>
        <authorList>
            <person name="Burns J.A."/>
            <person name="Paasch A."/>
            <person name="Narechania A."/>
            <person name="Kim E."/>
        </authorList>
    </citation>
    <scope>NUCLEOTIDE SEQUENCE [LARGE SCALE GENOMIC DNA]</scope>
    <source>
        <strain evidence="2 3">PLY_AMNH</strain>
    </source>
</reference>
<dbReference type="InterPro" id="IPR019734">
    <property type="entry name" value="TPR_rpt"/>
</dbReference>
<keyword evidence="3" id="KW-1185">Reference proteome</keyword>
<dbReference type="SUPFAM" id="SSF48452">
    <property type="entry name" value="TPR-like"/>
    <property type="match status" value="1"/>
</dbReference>
<evidence type="ECO:0000313" key="2">
    <source>
        <dbReference type="EMBL" id="KAK3266331.1"/>
    </source>
</evidence>